<name>N1QM57_SPHMS</name>
<accession>N1QM57</accession>
<keyword evidence="3" id="KW-1185">Reference proteome</keyword>
<dbReference type="OrthoDB" id="5544375at2759"/>
<feature type="compositionally biased region" description="Polar residues" evidence="1">
    <location>
        <begin position="22"/>
        <end position="41"/>
    </location>
</feature>
<evidence type="ECO:0008006" key="4">
    <source>
        <dbReference type="Google" id="ProtNLM"/>
    </source>
</evidence>
<dbReference type="HOGENOM" id="CLU_093897_0_0_1"/>
<sequence length="196" mass="21951">MGNAASSSSPAHTLNADAPVRLSQSVINSLQNSPETDSTRAQQHELHTQTRITADLQRIRDSQAQKLDAITTALTNTEPQQDSASDSEALSKPTGLLAHLSSPFYHDWSQENSKPATRESDRSHDSVSKEIMDLRQRLEQRKKVDKVPAEVEKAKNSLVQCLRDNDKRPLDCWQEVEAFKREVGKLEHAFIQKAAR</sequence>
<reference evidence="2 3" key="1">
    <citation type="journal article" date="2012" name="PLoS Pathog.">
        <title>Diverse lifestyles and strategies of plant pathogenesis encoded in the genomes of eighteen Dothideomycetes fungi.</title>
        <authorList>
            <person name="Ohm R.A."/>
            <person name="Feau N."/>
            <person name="Henrissat B."/>
            <person name="Schoch C.L."/>
            <person name="Horwitz B.A."/>
            <person name="Barry K.W."/>
            <person name="Condon B.J."/>
            <person name="Copeland A.C."/>
            <person name="Dhillon B."/>
            <person name="Glaser F."/>
            <person name="Hesse C.N."/>
            <person name="Kosti I."/>
            <person name="LaButti K."/>
            <person name="Lindquist E.A."/>
            <person name="Lucas S."/>
            <person name="Salamov A.A."/>
            <person name="Bradshaw R.E."/>
            <person name="Ciuffetti L."/>
            <person name="Hamelin R.C."/>
            <person name="Kema G.H.J."/>
            <person name="Lawrence C."/>
            <person name="Scott J.A."/>
            <person name="Spatafora J.W."/>
            <person name="Turgeon B.G."/>
            <person name="de Wit P.J.G.M."/>
            <person name="Zhong S."/>
            <person name="Goodwin S.B."/>
            <person name="Grigoriev I.V."/>
        </authorList>
    </citation>
    <scope>NUCLEOTIDE SEQUENCE [LARGE SCALE GENOMIC DNA]</scope>
    <source>
        <strain evidence="2 3">SO2202</strain>
    </source>
</reference>
<dbReference type="OMA" id="GKSLNCW"/>
<evidence type="ECO:0000313" key="2">
    <source>
        <dbReference type="EMBL" id="EMF17357.1"/>
    </source>
</evidence>
<proteinExistence type="predicted"/>
<organism evidence="2 3">
    <name type="scientific">Sphaerulina musiva (strain SO2202)</name>
    <name type="common">Poplar stem canker fungus</name>
    <name type="synonym">Septoria musiva</name>
    <dbReference type="NCBI Taxonomy" id="692275"/>
    <lineage>
        <taxon>Eukaryota</taxon>
        <taxon>Fungi</taxon>
        <taxon>Dikarya</taxon>
        <taxon>Ascomycota</taxon>
        <taxon>Pezizomycotina</taxon>
        <taxon>Dothideomycetes</taxon>
        <taxon>Dothideomycetidae</taxon>
        <taxon>Mycosphaerellales</taxon>
        <taxon>Mycosphaerellaceae</taxon>
        <taxon>Sphaerulina</taxon>
    </lineage>
</organism>
<dbReference type="Proteomes" id="UP000016931">
    <property type="component" value="Unassembled WGS sequence"/>
</dbReference>
<dbReference type="eggNOG" id="ENOG502SDJV">
    <property type="taxonomic scope" value="Eukaryota"/>
</dbReference>
<protein>
    <recommendedName>
        <fullName evidence="4">DUF1690-domain-containing protein</fullName>
    </recommendedName>
</protein>
<evidence type="ECO:0000313" key="3">
    <source>
        <dbReference type="Proteomes" id="UP000016931"/>
    </source>
</evidence>
<feature type="region of interest" description="Disordered" evidence="1">
    <location>
        <begin position="1"/>
        <end position="54"/>
    </location>
</feature>
<feature type="compositionally biased region" description="Basic and acidic residues" evidence="1">
    <location>
        <begin position="116"/>
        <end position="128"/>
    </location>
</feature>
<evidence type="ECO:0000256" key="1">
    <source>
        <dbReference type="SAM" id="MobiDB-lite"/>
    </source>
</evidence>
<dbReference type="AlphaFoldDB" id="N1QM57"/>
<dbReference type="GeneID" id="27900767"/>
<feature type="region of interest" description="Disordered" evidence="1">
    <location>
        <begin position="106"/>
        <end position="128"/>
    </location>
</feature>
<dbReference type="Pfam" id="PF07956">
    <property type="entry name" value="DUF1690"/>
    <property type="match status" value="1"/>
</dbReference>
<dbReference type="EMBL" id="KB456260">
    <property type="protein sequence ID" value="EMF17357.1"/>
    <property type="molecule type" value="Genomic_DNA"/>
</dbReference>
<dbReference type="InterPro" id="IPR012471">
    <property type="entry name" value="DUF1690"/>
</dbReference>
<feature type="compositionally biased region" description="Polar residues" evidence="1">
    <location>
        <begin position="1"/>
        <end position="12"/>
    </location>
</feature>
<gene>
    <name evidence="2" type="ORF">SEPMUDRAFT_146399</name>
</gene>
<dbReference type="RefSeq" id="XP_016765478.1">
    <property type="nucleotide sequence ID" value="XM_016903630.1"/>
</dbReference>